<gene>
    <name evidence="1" type="ORF">Syun_016847</name>
</gene>
<dbReference type="AlphaFoldDB" id="A0AAP0P4C4"/>
<name>A0AAP0P4C4_9MAGN</name>
<keyword evidence="2" id="KW-1185">Reference proteome</keyword>
<dbReference type="Proteomes" id="UP001420932">
    <property type="component" value="Unassembled WGS sequence"/>
</dbReference>
<proteinExistence type="predicted"/>
<sequence length="232" mass="27057">MSHKWKKLFTKFGFVSYKITFVLGFRSVIESLTLNMYAGQGLKDLETQFIQYNVRLRNITYGEELCSTQPIFNPKEDVSVDTLRSFEANENRMYQCLRMSCSPELTRAHQYYVQRALLIRGSRTEPITTVHDLAVQSQALFNIKDSNKVFNLRFYSRSRLKGWSCCRSKHVTGAGDEIWRYVGKLTDAQKCMLDDRFKWKAREMDKRREGKPGEARAALRQSVRDNGCVSLF</sequence>
<reference evidence="1 2" key="1">
    <citation type="submission" date="2024-01" db="EMBL/GenBank/DDBJ databases">
        <title>Genome assemblies of Stephania.</title>
        <authorList>
            <person name="Yang L."/>
        </authorList>
    </citation>
    <scope>NUCLEOTIDE SEQUENCE [LARGE SCALE GENOMIC DNA]</scope>
    <source>
        <strain evidence="1">YNDBR</strain>
        <tissue evidence="1">Leaf</tissue>
    </source>
</reference>
<dbReference type="EMBL" id="JBBNAF010000007">
    <property type="protein sequence ID" value="KAK9128050.1"/>
    <property type="molecule type" value="Genomic_DNA"/>
</dbReference>
<accession>A0AAP0P4C4</accession>
<comment type="caution">
    <text evidence="1">The sequence shown here is derived from an EMBL/GenBank/DDBJ whole genome shotgun (WGS) entry which is preliminary data.</text>
</comment>
<evidence type="ECO:0000313" key="2">
    <source>
        <dbReference type="Proteomes" id="UP001420932"/>
    </source>
</evidence>
<organism evidence="1 2">
    <name type="scientific">Stephania yunnanensis</name>
    <dbReference type="NCBI Taxonomy" id="152371"/>
    <lineage>
        <taxon>Eukaryota</taxon>
        <taxon>Viridiplantae</taxon>
        <taxon>Streptophyta</taxon>
        <taxon>Embryophyta</taxon>
        <taxon>Tracheophyta</taxon>
        <taxon>Spermatophyta</taxon>
        <taxon>Magnoliopsida</taxon>
        <taxon>Ranunculales</taxon>
        <taxon>Menispermaceae</taxon>
        <taxon>Menispermoideae</taxon>
        <taxon>Cissampelideae</taxon>
        <taxon>Stephania</taxon>
    </lineage>
</organism>
<evidence type="ECO:0000313" key="1">
    <source>
        <dbReference type="EMBL" id="KAK9128050.1"/>
    </source>
</evidence>
<protein>
    <submittedName>
        <fullName evidence="1">Uncharacterized protein</fullName>
    </submittedName>
</protein>